<dbReference type="EMBL" id="CP090958">
    <property type="protein sequence ID" value="WGW13584.1"/>
    <property type="molecule type" value="Genomic_DNA"/>
</dbReference>
<evidence type="ECO:0008006" key="3">
    <source>
        <dbReference type="Google" id="ProtNLM"/>
    </source>
</evidence>
<keyword evidence="2" id="KW-1185">Reference proteome</keyword>
<name>A0ABY8QZ96_9MICO</name>
<sequence length="91" mass="10244">MTHFEVTVDEEHFTVKSRSGPRGTYDFGWINGPVAGYGFSTSTSDGHRIPREDLIESIRNFLEVFYGPGGIGEEDFPEHVPAAIRRRNRSS</sequence>
<evidence type="ECO:0000313" key="1">
    <source>
        <dbReference type="EMBL" id="WGW13584.1"/>
    </source>
</evidence>
<dbReference type="Proteomes" id="UP001209083">
    <property type="component" value="Chromosome"/>
</dbReference>
<protein>
    <recommendedName>
        <fullName evidence="3">Large polyvalent protein associated domain-containing protein</fullName>
    </recommendedName>
</protein>
<gene>
    <name evidence="1" type="ORF">LWF01_07460</name>
</gene>
<reference evidence="1 2" key="1">
    <citation type="submission" date="2023-05" db="EMBL/GenBank/DDBJ databases">
        <title>Lithophilousrod everest ZFBP1038 complete genpme.</title>
        <authorList>
            <person name="Tian M."/>
        </authorList>
    </citation>
    <scope>NUCLEOTIDE SEQUENCE [LARGE SCALE GENOMIC DNA]</scope>
    <source>
        <strain evidence="1 2">ZFBP1038</strain>
    </source>
</reference>
<organism evidence="1 2">
    <name type="scientific">Saxibacter everestensis</name>
    <dbReference type="NCBI Taxonomy" id="2909229"/>
    <lineage>
        <taxon>Bacteria</taxon>
        <taxon>Bacillati</taxon>
        <taxon>Actinomycetota</taxon>
        <taxon>Actinomycetes</taxon>
        <taxon>Micrococcales</taxon>
        <taxon>Brevibacteriaceae</taxon>
        <taxon>Saxibacter</taxon>
    </lineage>
</organism>
<proteinExistence type="predicted"/>
<dbReference type="RefSeq" id="WP_349640407.1">
    <property type="nucleotide sequence ID" value="NZ_CP090958.1"/>
</dbReference>
<accession>A0ABY8QZ96</accession>
<evidence type="ECO:0000313" key="2">
    <source>
        <dbReference type="Proteomes" id="UP001209083"/>
    </source>
</evidence>